<dbReference type="OrthoDB" id="9810538at2"/>
<evidence type="ECO:0000256" key="1">
    <source>
        <dbReference type="ARBA" id="ARBA00022553"/>
    </source>
</evidence>
<name>A0A845LDU8_HELGE</name>
<dbReference type="GO" id="GO:0016787">
    <property type="term" value="F:hydrolase activity"/>
    <property type="evidence" value="ECO:0007669"/>
    <property type="project" value="UniProtKB-KW"/>
</dbReference>
<dbReference type="Proteomes" id="UP000471031">
    <property type="component" value="Unassembled WGS sequence"/>
</dbReference>
<dbReference type="InterPro" id="IPR051813">
    <property type="entry name" value="HepT_RNase_toxin"/>
</dbReference>
<keyword evidence="3" id="KW-0540">Nuclease</keyword>
<comment type="caution">
    <text evidence="6">The sequence shown here is derived from an EMBL/GenBank/DDBJ whole genome shotgun (WGS) entry which is preliminary data.</text>
</comment>
<gene>
    <name evidence="6" type="ORF">GTO89_06230</name>
</gene>
<organism evidence="6 7">
    <name type="scientific">Heliomicrobium gestii</name>
    <name type="common">Heliobacterium gestii</name>
    <dbReference type="NCBI Taxonomy" id="2699"/>
    <lineage>
        <taxon>Bacteria</taxon>
        <taxon>Bacillati</taxon>
        <taxon>Bacillota</taxon>
        <taxon>Clostridia</taxon>
        <taxon>Eubacteriales</taxon>
        <taxon>Heliobacteriaceae</taxon>
        <taxon>Heliomicrobium</taxon>
    </lineage>
</organism>
<evidence type="ECO:0000313" key="7">
    <source>
        <dbReference type="Proteomes" id="UP000471031"/>
    </source>
</evidence>
<dbReference type="GO" id="GO:0000166">
    <property type="term" value="F:nucleotide binding"/>
    <property type="evidence" value="ECO:0007669"/>
    <property type="project" value="UniProtKB-KW"/>
</dbReference>
<dbReference type="EMBL" id="WXEX01000004">
    <property type="protein sequence ID" value="MZP42635.1"/>
    <property type="molecule type" value="Genomic_DNA"/>
</dbReference>
<evidence type="ECO:0000256" key="4">
    <source>
        <dbReference type="ARBA" id="ARBA00022741"/>
    </source>
</evidence>
<keyword evidence="7" id="KW-1185">Reference proteome</keyword>
<evidence type="ECO:0000313" key="6">
    <source>
        <dbReference type="EMBL" id="MZP42635.1"/>
    </source>
</evidence>
<dbReference type="GO" id="GO:0110001">
    <property type="term" value="C:toxin-antitoxin complex"/>
    <property type="evidence" value="ECO:0007669"/>
    <property type="project" value="InterPro"/>
</dbReference>
<dbReference type="PANTHER" id="PTHR34139:SF1">
    <property type="entry name" value="RNASE MJ1380-RELATED"/>
    <property type="match status" value="1"/>
</dbReference>
<keyword evidence="1" id="KW-0597">Phosphoprotein</keyword>
<keyword evidence="5" id="KW-0378">Hydrolase</keyword>
<reference evidence="6 7" key="1">
    <citation type="submission" date="2020-01" db="EMBL/GenBank/DDBJ databases">
        <title>Whole genome sequence of Heliobacterium gestii DSM 11169.</title>
        <authorList>
            <person name="Kyndt J.A."/>
            <person name="Meyer T.E."/>
        </authorList>
    </citation>
    <scope>NUCLEOTIDE SEQUENCE [LARGE SCALE GENOMIC DNA]</scope>
    <source>
        <strain evidence="6 7">DSM 11169</strain>
    </source>
</reference>
<protein>
    <submittedName>
        <fullName evidence="6">DUF86 domain-containing protein</fullName>
    </submittedName>
</protein>
<proteinExistence type="predicted"/>
<dbReference type="PANTHER" id="PTHR34139">
    <property type="entry name" value="UPF0331 PROTEIN MJ0127"/>
    <property type="match status" value="1"/>
</dbReference>
<dbReference type="Pfam" id="PF01934">
    <property type="entry name" value="HepT-like"/>
    <property type="match status" value="1"/>
</dbReference>
<dbReference type="GO" id="GO:0004540">
    <property type="term" value="F:RNA nuclease activity"/>
    <property type="evidence" value="ECO:0007669"/>
    <property type="project" value="InterPro"/>
</dbReference>
<accession>A0A845LDU8</accession>
<keyword evidence="2" id="KW-1277">Toxin-antitoxin system</keyword>
<dbReference type="RefSeq" id="WP_161261307.1">
    <property type="nucleotide sequence ID" value="NZ_JAFBDC010000003.1"/>
</dbReference>
<dbReference type="AlphaFoldDB" id="A0A845LDU8"/>
<keyword evidence="4" id="KW-0547">Nucleotide-binding</keyword>
<dbReference type="InterPro" id="IPR008201">
    <property type="entry name" value="HepT-like"/>
</dbReference>
<evidence type="ECO:0000256" key="2">
    <source>
        <dbReference type="ARBA" id="ARBA00022649"/>
    </source>
</evidence>
<evidence type="ECO:0000256" key="3">
    <source>
        <dbReference type="ARBA" id="ARBA00022722"/>
    </source>
</evidence>
<sequence>MVLPRCFQRRLFQSTQLQDAVIRRLEIIGEASNKLSREFQRTHADIPWSMIISMRNILIHEYFGVDLDVIWDTHVYNLPELKDKIVRLME</sequence>
<evidence type="ECO:0000256" key="5">
    <source>
        <dbReference type="ARBA" id="ARBA00022801"/>
    </source>
</evidence>